<dbReference type="InterPro" id="IPR011037">
    <property type="entry name" value="Pyrv_Knase-like_insert_dom_sf"/>
</dbReference>
<evidence type="ECO:0000259" key="1">
    <source>
        <dbReference type="PROSITE" id="PS51340"/>
    </source>
</evidence>
<name>A0ABT4M081_9BURK</name>
<dbReference type="Proteomes" id="UP001068379">
    <property type="component" value="Unassembled WGS sequence"/>
</dbReference>
<dbReference type="PROSITE" id="PS51340">
    <property type="entry name" value="MOSC"/>
    <property type="match status" value="1"/>
</dbReference>
<evidence type="ECO:0000313" key="2">
    <source>
        <dbReference type="EMBL" id="MCZ4328719.1"/>
    </source>
</evidence>
<reference evidence="2" key="1">
    <citation type="submission" date="2022-12" db="EMBL/GenBank/DDBJ databases">
        <title>Bacterial isolates from different developmental stages of Nematostella vectensis.</title>
        <authorList>
            <person name="Fraune S."/>
        </authorList>
    </citation>
    <scope>NUCLEOTIDE SEQUENCE</scope>
    <source>
        <strain evidence="2">G21619-S1</strain>
    </source>
</reference>
<organism evidence="2 3">
    <name type="scientific">Castellaniella denitrificans</name>
    <dbReference type="NCBI Taxonomy" id="56119"/>
    <lineage>
        <taxon>Bacteria</taxon>
        <taxon>Pseudomonadati</taxon>
        <taxon>Pseudomonadota</taxon>
        <taxon>Betaproteobacteria</taxon>
        <taxon>Burkholderiales</taxon>
        <taxon>Alcaligenaceae</taxon>
        <taxon>Castellaniella</taxon>
    </lineage>
</organism>
<dbReference type="InterPro" id="IPR005302">
    <property type="entry name" value="MoCF_Sase_C"/>
</dbReference>
<dbReference type="InterPro" id="IPR005303">
    <property type="entry name" value="MOCOS_middle"/>
</dbReference>
<protein>
    <submittedName>
        <fullName evidence="2">MOSC N-terminal beta barrel domain-containing protein</fullName>
    </submittedName>
</protein>
<keyword evidence="3" id="KW-1185">Reference proteome</keyword>
<dbReference type="Pfam" id="PF03473">
    <property type="entry name" value="MOSC"/>
    <property type="match status" value="1"/>
</dbReference>
<dbReference type="PANTHER" id="PTHR14237">
    <property type="entry name" value="MOLYBDOPTERIN COFACTOR SULFURASE MOSC"/>
    <property type="match status" value="1"/>
</dbReference>
<gene>
    <name evidence="2" type="ORF">O4H32_01970</name>
</gene>
<dbReference type="SUPFAM" id="SSF50800">
    <property type="entry name" value="PK beta-barrel domain-like"/>
    <property type="match status" value="1"/>
</dbReference>
<comment type="caution">
    <text evidence="2">The sequence shown here is derived from an EMBL/GenBank/DDBJ whole genome shotgun (WGS) entry which is preliminary data.</text>
</comment>
<accession>A0ABT4M081</accession>
<dbReference type="Pfam" id="PF03476">
    <property type="entry name" value="MOSC_N"/>
    <property type="match status" value="1"/>
</dbReference>
<dbReference type="SUPFAM" id="SSF141673">
    <property type="entry name" value="MOSC N-terminal domain-like"/>
    <property type="match status" value="1"/>
</dbReference>
<proteinExistence type="predicted"/>
<evidence type="ECO:0000313" key="3">
    <source>
        <dbReference type="Proteomes" id="UP001068379"/>
    </source>
</evidence>
<dbReference type="EMBL" id="JAPWHE010000001">
    <property type="protein sequence ID" value="MCZ4328719.1"/>
    <property type="molecule type" value="Genomic_DNA"/>
</dbReference>
<dbReference type="RefSeq" id="WP_269356183.1">
    <property type="nucleotide sequence ID" value="NZ_JAPWHE010000001.1"/>
</dbReference>
<sequence>MSPIPRHRQTSMRLAIHSLYSYPVKSCAGIAHERVRVTGSGLDFDRHWVIVDARGVFMTQRQHPRMVLIRPEPVADGLWLRAPGQADCFVPPPRAQAEAVTVAIWGTPTLGADQGDEAAAWLSAFIGAPCRLLRLHPRAHRLASLPHVTRWIQTHPDWPQSFLPVDRHAFAFADGFPFLVANLHSLEELNSQLADQGIAPVDMIRFRPNIVLQGLEPYDEDHLAGFRAGDAGFAFVKACARCPIPNVDPLTGATAAEPGRTLARHRQFEQGVLFGMNAVAALPEGGTWLQAGDIIEPEYDF</sequence>
<feature type="domain" description="MOSC" evidence="1">
    <location>
        <begin position="149"/>
        <end position="298"/>
    </location>
</feature>
<dbReference type="PANTHER" id="PTHR14237:SF19">
    <property type="entry name" value="MITOCHONDRIAL AMIDOXIME REDUCING COMPONENT 1"/>
    <property type="match status" value="1"/>
</dbReference>